<dbReference type="RefSeq" id="XP_001875796.1">
    <property type="nucleotide sequence ID" value="XM_001875761.1"/>
</dbReference>
<protein>
    <submittedName>
        <fullName evidence="2">Predicted protein</fullName>
    </submittedName>
</protein>
<feature type="region of interest" description="Disordered" evidence="1">
    <location>
        <begin position="56"/>
        <end position="125"/>
    </location>
</feature>
<dbReference type="AlphaFoldDB" id="B0CVB6"/>
<dbReference type="InParanoid" id="B0CVB6"/>
<name>B0CVB6_LACBS</name>
<dbReference type="OrthoDB" id="8922241at2759"/>
<dbReference type="KEGG" id="lbc:LACBIDRAFT_292522"/>
<feature type="compositionally biased region" description="Low complexity" evidence="1">
    <location>
        <begin position="59"/>
        <end position="71"/>
    </location>
</feature>
<sequence length="370" mass="41491">MFPYAHLDTPFSDTLGFPETPSAYLEDMDSIDSIDPFSLHYKLDPVDASPLTLFGPYESSSSSNSTRSTTTPDIDYCSDQESHPDAPFWRKREDTPYPNRSGTPLLPKREDTPAEDESSNDIALSFPTADRKRSWKSFYASLNLSPESLEAHLDSAASSPVLTPLRHLSVTRAASPSAHDSDQDAYGESDGDDDDEYLPFVETNPRKRSRSSISVRHNASPSPSSHHNRRSVKRARVSPPSRNKQASSTTSVAIREAVSVASCHQMNFICPECGWKQTNRRMPDFKRHMKTHTRPTEDDQSKGWWCKGVLLENVDQYKKIPRDALPYMFLGQERIGGCMRTFSRRDALKRHLDNGNVQCVGTPCAAGQEE</sequence>
<dbReference type="HOGENOM" id="CLU_748155_0_0_1"/>
<dbReference type="Proteomes" id="UP000001194">
    <property type="component" value="Unassembled WGS sequence"/>
</dbReference>
<feature type="compositionally biased region" description="Polar residues" evidence="1">
    <location>
        <begin position="240"/>
        <end position="252"/>
    </location>
</feature>
<dbReference type="EMBL" id="DS547093">
    <property type="protein sequence ID" value="EDR13298.1"/>
    <property type="molecule type" value="Genomic_DNA"/>
</dbReference>
<reference evidence="2 3" key="1">
    <citation type="journal article" date="2008" name="Nature">
        <title>The genome of Laccaria bicolor provides insights into mycorrhizal symbiosis.</title>
        <authorList>
            <person name="Martin F."/>
            <person name="Aerts A."/>
            <person name="Ahren D."/>
            <person name="Brun A."/>
            <person name="Danchin E.G.J."/>
            <person name="Duchaussoy F."/>
            <person name="Gibon J."/>
            <person name="Kohler A."/>
            <person name="Lindquist E."/>
            <person name="Pereda V."/>
            <person name="Salamov A."/>
            <person name="Shapiro H.J."/>
            <person name="Wuyts J."/>
            <person name="Blaudez D."/>
            <person name="Buee M."/>
            <person name="Brokstein P."/>
            <person name="Canbaeck B."/>
            <person name="Cohen D."/>
            <person name="Courty P.E."/>
            <person name="Coutinho P.M."/>
            <person name="Delaruelle C."/>
            <person name="Detter J.C."/>
            <person name="Deveau A."/>
            <person name="DiFazio S."/>
            <person name="Duplessis S."/>
            <person name="Fraissinet-Tachet L."/>
            <person name="Lucic E."/>
            <person name="Frey-Klett P."/>
            <person name="Fourrey C."/>
            <person name="Feussner I."/>
            <person name="Gay G."/>
            <person name="Grimwood J."/>
            <person name="Hoegger P.J."/>
            <person name="Jain P."/>
            <person name="Kilaru S."/>
            <person name="Labbe J."/>
            <person name="Lin Y.C."/>
            <person name="Legue V."/>
            <person name="Le Tacon F."/>
            <person name="Marmeisse R."/>
            <person name="Melayah D."/>
            <person name="Montanini B."/>
            <person name="Muratet M."/>
            <person name="Nehls U."/>
            <person name="Niculita-Hirzel H."/>
            <person name="Oudot-Le Secq M.P."/>
            <person name="Peter M."/>
            <person name="Quesneville H."/>
            <person name="Rajashekar B."/>
            <person name="Reich M."/>
            <person name="Rouhier N."/>
            <person name="Schmutz J."/>
            <person name="Yin T."/>
            <person name="Chalot M."/>
            <person name="Henrissat B."/>
            <person name="Kuees U."/>
            <person name="Lucas S."/>
            <person name="Van de Peer Y."/>
            <person name="Podila G.K."/>
            <person name="Polle A."/>
            <person name="Pukkila P.J."/>
            <person name="Richardson P.M."/>
            <person name="Rouze P."/>
            <person name="Sanders I.R."/>
            <person name="Stajich J.E."/>
            <person name="Tunlid A."/>
            <person name="Tuskan G."/>
            <person name="Grigoriev I.V."/>
        </authorList>
    </citation>
    <scope>NUCLEOTIDE SEQUENCE [LARGE SCALE GENOMIC DNA]</scope>
    <source>
        <strain evidence="3">S238N-H82 / ATCC MYA-4686</strain>
    </source>
</reference>
<feature type="region of interest" description="Disordered" evidence="1">
    <location>
        <begin position="172"/>
        <end position="252"/>
    </location>
</feature>
<organism evidence="3">
    <name type="scientific">Laccaria bicolor (strain S238N-H82 / ATCC MYA-4686)</name>
    <name type="common">Bicoloured deceiver</name>
    <name type="synonym">Laccaria laccata var. bicolor</name>
    <dbReference type="NCBI Taxonomy" id="486041"/>
    <lineage>
        <taxon>Eukaryota</taxon>
        <taxon>Fungi</taxon>
        <taxon>Dikarya</taxon>
        <taxon>Basidiomycota</taxon>
        <taxon>Agaricomycotina</taxon>
        <taxon>Agaricomycetes</taxon>
        <taxon>Agaricomycetidae</taxon>
        <taxon>Agaricales</taxon>
        <taxon>Agaricineae</taxon>
        <taxon>Hydnangiaceae</taxon>
        <taxon>Laccaria</taxon>
    </lineage>
</organism>
<keyword evidence="3" id="KW-1185">Reference proteome</keyword>
<dbReference type="Gene3D" id="3.30.160.60">
    <property type="entry name" value="Classic Zinc Finger"/>
    <property type="match status" value="1"/>
</dbReference>
<proteinExistence type="predicted"/>
<evidence type="ECO:0000313" key="3">
    <source>
        <dbReference type="Proteomes" id="UP000001194"/>
    </source>
</evidence>
<evidence type="ECO:0000313" key="2">
    <source>
        <dbReference type="EMBL" id="EDR13298.1"/>
    </source>
</evidence>
<evidence type="ECO:0000256" key="1">
    <source>
        <dbReference type="SAM" id="MobiDB-lite"/>
    </source>
</evidence>
<feature type="compositionally biased region" description="Acidic residues" evidence="1">
    <location>
        <begin position="183"/>
        <end position="197"/>
    </location>
</feature>
<gene>
    <name evidence="2" type="ORF">LACBIDRAFT_292522</name>
</gene>
<feature type="compositionally biased region" description="Basic and acidic residues" evidence="1">
    <location>
        <begin position="80"/>
        <end position="95"/>
    </location>
</feature>
<accession>B0CVB6</accession>
<feature type="compositionally biased region" description="Low complexity" evidence="1">
    <location>
        <begin position="216"/>
        <end position="225"/>
    </location>
</feature>
<dbReference type="GeneID" id="6071347"/>
<feature type="compositionally biased region" description="Basic residues" evidence="1">
    <location>
        <begin position="226"/>
        <end position="236"/>
    </location>
</feature>